<dbReference type="Gene3D" id="3.40.190.10">
    <property type="entry name" value="Periplasmic binding protein-like II"/>
    <property type="match status" value="2"/>
</dbReference>
<reference evidence="5 6" key="1">
    <citation type="submission" date="2017-04" db="EMBL/GenBank/DDBJ databases">
        <title>Draft genome sequence of Zooshikella ganghwensis VG4 isolated from Red Sea sediments.</title>
        <authorList>
            <person name="Rehman Z."/>
            <person name="Alam I."/>
            <person name="Kamau A."/>
            <person name="Bajic V."/>
            <person name="Leiknes T."/>
        </authorList>
    </citation>
    <scope>NUCLEOTIDE SEQUENCE [LARGE SCALE GENOMIC DNA]</scope>
    <source>
        <strain evidence="5 6">VG4</strain>
    </source>
</reference>
<dbReference type="EMBL" id="NDXW01000001">
    <property type="protein sequence ID" value="RDH43808.1"/>
    <property type="molecule type" value="Genomic_DNA"/>
</dbReference>
<proteinExistence type="inferred from homology"/>
<feature type="signal peptide" evidence="3">
    <location>
        <begin position="1"/>
        <end position="30"/>
    </location>
</feature>
<evidence type="ECO:0000256" key="1">
    <source>
        <dbReference type="ARBA" id="ARBA00010333"/>
    </source>
</evidence>
<organism evidence="5 6">
    <name type="scientific">Zooshikella ganghwensis</name>
    <dbReference type="NCBI Taxonomy" id="202772"/>
    <lineage>
        <taxon>Bacteria</taxon>
        <taxon>Pseudomonadati</taxon>
        <taxon>Pseudomonadota</taxon>
        <taxon>Gammaproteobacteria</taxon>
        <taxon>Oceanospirillales</taxon>
        <taxon>Zooshikellaceae</taxon>
        <taxon>Zooshikella</taxon>
    </lineage>
</organism>
<evidence type="ECO:0000256" key="3">
    <source>
        <dbReference type="SAM" id="SignalP"/>
    </source>
</evidence>
<evidence type="ECO:0000313" key="5">
    <source>
        <dbReference type="EMBL" id="RDH43808.1"/>
    </source>
</evidence>
<keyword evidence="6" id="KW-1185">Reference proteome</keyword>
<feature type="domain" description="Solute-binding protein family 3/N-terminal" evidence="4">
    <location>
        <begin position="33"/>
        <end position="260"/>
    </location>
</feature>
<dbReference type="SMART" id="SM00062">
    <property type="entry name" value="PBPb"/>
    <property type="match status" value="1"/>
</dbReference>
<evidence type="ECO:0000259" key="4">
    <source>
        <dbReference type="SMART" id="SM00062"/>
    </source>
</evidence>
<evidence type="ECO:0000313" key="6">
    <source>
        <dbReference type="Proteomes" id="UP000257039"/>
    </source>
</evidence>
<feature type="chain" id="PRO_5020249785" description="Solute-binding protein family 3/N-terminal domain-containing protein" evidence="3">
    <location>
        <begin position="31"/>
        <end position="265"/>
    </location>
</feature>
<dbReference type="Proteomes" id="UP000257039">
    <property type="component" value="Unassembled WGS sequence"/>
</dbReference>
<dbReference type="AlphaFoldDB" id="A0A4P9VKI2"/>
<keyword evidence="2 3" id="KW-0732">Signal</keyword>
<gene>
    <name evidence="5" type="ORF">B9G39_10340</name>
</gene>
<protein>
    <recommendedName>
        <fullName evidence="4">Solute-binding protein family 3/N-terminal domain-containing protein</fullName>
    </recommendedName>
</protein>
<dbReference type="PANTHER" id="PTHR35936">
    <property type="entry name" value="MEMBRANE-BOUND LYTIC MUREIN TRANSGLYCOSYLASE F"/>
    <property type="match status" value="1"/>
</dbReference>
<accession>A0A4P9VKI2</accession>
<sequence>MLLIKKVNKLIFKRLITSFFLSMMSLNTWSNAPLSLAASHNFPPYSFLDEAGNLSGIDIEIANEIMKLSGIHFSIELKPRSRIEYLIKNNKLDGIITTTPYITETLSNAMWFSNILYNTTLSLFINPKNKDIFNQNLSYNKVCQRAGFLNGSILTSPEFSSTSFIDVRSVNNVSQLVDLLTLDRVDCVIAEDIAFMYQAKEMKKQVLLIQEITDRDIFIGLQASIVKSRPALSIKIDNTIKILHKKQIIDDIIIKYLKLPLKKAN</sequence>
<dbReference type="SUPFAM" id="SSF53850">
    <property type="entry name" value="Periplasmic binding protein-like II"/>
    <property type="match status" value="1"/>
</dbReference>
<evidence type="ECO:0000256" key="2">
    <source>
        <dbReference type="ARBA" id="ARBA00022729"/>
    </source>
</evidence>
<comment type="caution">
    <text evidence="5">The sequence shown here is derived from an EMBL/GenBank/DDBJ whole genome shotgun (WGS) entry which is preliminary data.</text>
</comment>
<dbReference type="InterPro" id="IPR001638">
    <property type="entry name" value="Solute-binding_3/MltF_N"/>
</dbReference>
<comment type="similarity">
    <text evidence="1">Belongs to the bacterial solute-binding protein 3 family.</text>
</comment>
<name>A0A4P9VKI2_9GAMM</name>
<dbReference type="Pfam" id="PF00497">
    <property type="entry name" value="SBP_bac_3"/>
    <property type="match status" value="1"/>
</dbReference>